<organism evidence="1 2">
    <name type="scientific">Streptomyces albus</name>
    <dbReference type="NCBI Taxonomy" id="1888"/>
    <lineage>
        <taxon>Bacteria</taxon>
        <taxon>Bacillati</taxon>
        <taxon>Actinomycetota</taxon>
        <taxon>Actinomycetes</taxon>
        <taxon>Kitasatosporales</taxon>
        <taxon>Streptomycetaceae</taxon>
        <taxon>Streptomyces</taxon>
    </lineage>
</organism>
<comment type="caution">
    <text evidence="1">The sequence shown here is derived from an EMBL/GenBank/DDBJ whole genome shotgun (WGS) entry which is preliminary data.</text>
</comment>
<dbReference type="AlphaFoldDB" id="A0A6C1CAT6"/>
<dbReference type="RefSeq" id="WP_016471460.1">
    <property type="nucleotide sequence ID" value="NZ_BBQG01000062.1"/>
</dbReference>
<accession>A0A6C1CAT6</accession>
<protein>
    <submittedName>
        <fullName evidence="1">Uncharacterized protein</fullName>
    </submittedName>
</protein>
<dbReference type="Proteomes" id="UP000298111">
    <property type="component" value="Unassembled WGS sequence"/>
</dbReference>
<gene>
    <name evidence="1" type="ORF">D8771_07870</name>
</gene>
<evidence type="ECO:0000313" key="1">
    <source>
        <dbReference type="EMBL" id="TGG86279.1"/>
    </source>
</evidence>
<reference evidence="1 2" key="1">
    <citation type="submission" date="2018-10" db="EMBL/GenBank/DDBJ databases">
        <title>Isolation of pseudouridimycin from Streptomyces albus DSM 40763.</title>
        <authorList>
            <person name="Rosenqvist P."/>
            <person name="Metsae-Ketelae M."/>
            <person name="Virta P."/>
        </authorList>
    </citation>
    <scope>NUCLEOTIDE SEQUENCE [LARGE SCALE GENOMIC DNA]</scope>
    <source>
        <strain evidence="1 2">DSM 40763</strain>
    </source>
</reference>
<sequence>MDWSTLASTATGGLIGVVSTLTAEWVRSRRDRASADHADRRRLYGEYLAALSRTRSQLRATARDTEAPAGDRSARALSAFHDGGAYELRYQVAVTAPDDVVEASTAAFRTLRDMRDLLQAGAVRTDPAYARLRDRWEDAFAELRARMRRDLGRE</sequence>
<name>A0A6C1CAT6_9ACTN</name>
<proteinExistence type="predicted"/>
<dbReference type="EMBL" id="RCIY01000040">
    <property type="protein sequence ID" value="TGG86279.1"/>
    <property type="molecule type" value="Genomic_DNA"/>
</dbReference>
<evidence type="ECO:0000313" key="2">
    <source>
        <dbReference type="Proteomes" id="UP000298111"/>
    </source>
</evidence>
<dbReference type="GeneID" id="75179724"/>